<feature type="domain" description="HTH gntR-type" evidence="4">
    <location>
        <begin position="1"/>
        <end position="67"/>
    </location>
</feature>
<organism evidence="5 6">
    <name type="scientific">Lactobacillus kullabergensis</name>
    <dbReference type="NCBI Taxonomy" id="1218493"/>
    <lineage>
        <taxon>Bacteria</taxon>
        <taxon>Bacillati</taxon>
        <taxon>Bacillota</taxon>
        <taxon>Bacilli</taxon>
        <taxon>Lactobacillales</taxon>
        <taxon>Lactobacillaceae</taxon>
        <taxon>Lactobacillus</taxon>
    </lineage>
</organism>
<dbReference type="STRING" id="1218493.JF76_15180"/>
<dbReference type="PATRIC" id="fig|1218493.3.peg.1590"/>
<dbReference type="InterPro" id="IPR036388">
    <property type="entry name" value="WH-like_DNA-bd_sf"/>
</dbReference>
<name>A0A0F4L896_9LACO</name>
<dbReference type="SUPFAM" id="SSF64288">
    <property type="entry name" value="Chorismate lyase-like"/>
    <property type="match status" value="1"/>
</dbReference>
<dbReference type="SMART" id="SM00866">
    <property type="entry name" value="UTRA"/>
    <property type="match status" value="1"/>
</dbReference>
<comment type="caution">
    <text evidence="5">The sequence shown here is derived from an EMBL/GenBank/DDBJ whole genome shotgun (WGS) entry which is preliminary data.</text>
</comment>
<keyword evidence="1" id="KW-0805">Transcription regulation</keyword>
<evidence type="ECO:0000259" key="4">
    <source>
        <dbReference type="PROSITE" id="PS50949"/>
    </source>
</evidence>
<dbReference type="InterPro" id="IPR028978">
    <property type="entry name" value="Chorismate_lyase_/UTRA_dom_sf"/>
</dbReference>
<dbReference type="CDD" id="cd07377">
    <property type="entry name" value="WHTH_GntR"/>
    <property type="match status" value="1"/>
</dbReference>
<dbReference type="Gene3D" id="1.10.10.10">
    <property type="entry name" value="Winged helix-like DNA-binding domain superfamily/Winged helix DNA-binding domain"/>
    <property type="match status" value="1"/>
</dbReference>
<evidence type="ECO:0000256" key="2">
    <source>
        <dbReference type="ARBA" id="ARBA00023125"/>
    </source>
</evidence>
<dbReference type="GO" id="GO:0003677">
    <property type="term" value="F:DNA binding"/>
    <property type="evidence" value="ECO:0007669"/>
    <property type="project" value="UniProtKB-KW"/>
</dbReference>
<gene>
    <name evidence="5" type="ORF">JF76_15180</name>
</gene>
<dbReference type="InterPro" id="IPR011663">
    <property type="entry name" value="UTRA"/>
</dbReference>
<evidence type="ECO:0000313" key="6">
    <source>
        <dbReference type="Proteomes" id="UP000033533"/>
    </source>
</evidence>
<dbReference type="PROSITE" id="PS50949">
    <property type="entry name" value="HTH_GNTR"/>
    <property type="match status" value="1"/>
</dbReference>
<dbReference type="Pfam" id="PF00392">
    <property type="entry name" value="GntR"/>
    <property type="match status" value="1"/>
</dbReference>
<sequence>MIYKQIKEKIFNQYIKVADKTGLIPSERSLSEKYEVSRPTIRKALTSLEQDGLITKDYGRGYIINQAVSNQDKYVDHELSTFIGFFEDAEHQQKPTSSKVLQQSVEYADENIAKKLNLEKGDPIFVLSRIRYIKETPMCVARSYIPLKFDGNLINQDFSKKSLFTALKDNGLKLNKAKRTIEVVREESPDYLYLKIDKSEPILKFTSIGYTKKGIPFEYEESRYPAYKVKFESTVC</sequence>
<dbReference type="InterPro" id="IPR000524">
    <property type="entry name" value="Tscrpt_reg_HTH_GntR"/>
</dbReference>
<evidence type="ECO:0000256" key="1">
    <source>
        <dbReference type="ARBA" id="ARBA00023015"/>
    </source>
</evidence>
<dbReference type="EMBL" id="JXBY01000025">
    <property type="protein sequence ID" value="KJY54498.1"/>
    <property type="molecule type" value="Genomic_DNA"/>
</dbReference>
<dbReference type="InterPro" id="IPR050679">
    <property type="entry name" value="Bact_HTH_transcr_reg"/>
</dbReference>
<dbReference type="SMART" id="SM00345">
    <property type="entry name" value="HTH_GNTR"/>
    <property type="match status" value="1"/>
</dbReference>
<evidence type="ECO:0000256" key="3">
    <source>
        <dbReference type="ARBA" id="ARBA00023163"/>
    </source>
</evidence>
<dbReference type="HOGENOM" id="CLU_063236_5_0_9"/>
<dbReference type="GO" id="GO:0003700">
    <property type="term" value="F:DNA-binding transcription factor activity"/>
    <property type="evidence" value="ECO:0007669"/>
    <property type="project" value="InterPro"/>
</dbReference>
<dbReference type="OrthoDB" id="9815017at2"/>
<dbReference type="PANTHER" id="PTHR44846:SF1">
    <property type="entry name" value="MANNOSYL-D-GLYCERATE TRANSPORT_METABOLISM SYSTEM REPRESSOR MNGR-RELATED"/>
    <property type="match status" value="1"/>
</dbReference>
<dbReference type="RefSeq" id="WP_045928509.1">
    <property type="nucleotide sequence ID" value="NZ_JBHSZS010000026.1"/>
</dbReference>
<dbReference type="PANTHER" id="PTHR44846">
    <property type="entry name" value="MANNOSYL-D-GLYCERATE TRANSPORT/METABOLISM SYSTEM REPRESSOR MNGR-RELATED"/>
    <property type="match status" value="1"/>
</dbReference>
<dbReference type="Gene3D" id="3.40.1410.10">
    <property type="entry name" value="Chorismate lyase-like"/>
    <property type="match status" value="1"/>
</dbReference>
<dbReference type="InterPro" id="IPR036390">
    <property type="entry name" value="WH_DNA-bd_sf"/>
</dbReference>
<accession>A0A0F4L896</accession>
<reference evidence="5 6" key="1">
    <citation type="submission" date="2014-12" db="EMBL/GenBank/DDBJ databases">
        <title>Comparative genomics of the lactic acid bacteria isolated from the honey bee gut.</title>
        <authorList>
            <person name="Ellegaard K.M."/>
            <person name="Tamarit D."/>
            <person name="Javelind E."/>
            <person name="Olofsson T."/>
            <person name="Andersson S.G."/>
            <person name="Vasquez A."/>
        </authorList>
    </citation>
    <scope>NUCLEOTIDE SEQUENCE [LARGE SCALE GENOMIC DNA]</scope>
    <source>
        <strain evidence="5 6">Biut2</strain>
    </source>
</reference>
<dbReference type="Pfam" id="PF07702">
    <property type="entry name" value="UTRA"/>
    <property type="match status" value="1"/>
</dbReference>
<evidence type="ECO:0000313" key="5">
    <source>
        <dbReference type="EMBL" id="KJY54498.1"/>
    </source>
</evidence>
<keyword evidence="3" id="KW-0804">Transcription</keyword>
<dbReference type="GO" id="GO:0045892">
    <property type="term" value="P:negative regulation of DNA-templated transcription"/>
    <property type="evidence" value="ECO:0007669"/>
    <property type="project" value="TreeGrafter"/>
</dbReference>
<dbReference type="PRINTS" id="PR00035">
    <property type="entry name" value="HTHGNTR"/>
</dbReference>
<dbReference type="SUPFAM" id="SSF46785">
    <property type="entry name" value="Winged helix' DNA-binding domain"/>
    <property type="match status" value="1"/>
</dbReference>
<proteinExistence type="predicted"/>
<protein>
    <recommendedName>
        <fullName evidence="4">HTH gntR-type domain-containing protein</fullName>
    </recommendedName>
</protein>
<dbReference type="AlphaFoldDB" id="A0A0F4L896"/>
<keyword evidence="2" id="KW-0238">DNA-binding</keyword>
<dbReference type="Proteomes" id="UP000033533">
    <property type="component" value="Unassembled WGS sequence"/>
</dbReference>